<accession>A0A1I7X4H5</accession>
<dbReference type="InterPro" id="IPR036249">
    <property type="entry name" value="Thioredoxin-like_sf"/>
</dbReference>
<evidence type="ECO:0000313" key="3">
    <source>
        <dbReference type="Proteomes" id="UP000095283"/>
    </source>
</evidence>
<dbReference type="GO" id="GO:0043161">
    <property type="term" value="P:proteasome-mediated ubiquitin-dependent protein catabolic process"/>
    <property type="evidence" value="ECO:0007669"/>
    <property type="project" value="TreeGrafter"/>
</dbReference>
<dbReference type="GO" id="GO:0005634">
    <property type="term" value="C:nucleus"/>
    <property type="evidence" value="ECO:0007669"/>
    <property type="project" value="TreeGrafter"/>
</dbReference>
<dbReference type="GO" id="GO:0043130">
    <property type="term" value="F:ubiquitin binding"/>
    <property type="evidence" value="ECO:0007669"/>
    <property type="project" value="TreeGrafter"/>
</dbReference>
<reference evidence="4" key="1">
    <citation type="submission" date="2016-11" db="UniProtKB">
        <authorList>
            <consortium name="WormBaseParasite"/>
        </authorList>
    </citation>
    <scope>IDENTIFICATION</scope>
</reference>
<feature type="domain" description="UAS" evidence="2">
    <location>
        <begin position="146"/>
        <end position="263"/>
    </location>
</feature>
<dbReference type="InterPro" id="IPR050730">
    <property type="entry name" value="UBX_domain-protein"/>
</dbReference>
<feature type="compositionally biased region" description="Polar residues" evidence="1">
    <location>
        <begin position="77"/>
        <end position="88"/>
    </location>
</feature>
<dbReference type="WBParaSite" id="Hba_12287">
    <property type="protein sequence ID" value="Hba_12287"/>
    <property type="gene ID" value="Hba_12287"/>
</dbReference>
<dbReference type="Proteomes" id="UP000095283">
    <property type="component" value="Unplaced"/>
</dbReference>
<dbReference type="InterPro" id="IPR006577">
    <property type="entry name" value="UAS"/>
</dbReference>
<dbReference type="Pfam" id="PF13899">
    <property type="entry name" value="Thioredoxin_7"/>
    <property type="match status" value="1"/>
</dbReference>
<evidence type="ECO:0000259" key="2">
    <source>
        <dbReference type="SMART" id="SM00594"/>
    </source>
</evidence>
<dbReference type="Gene3D" id="3.40.30.10">
    <property type="entry name" value="Glutaredoxin"/>
    <property type="match status" value="1"/>
</dbReference>
<name>A0A1I7X4H5_HETBA</name>
<evidence type="ECO:0000256" key="1">
    <source>
        <dbReference type="SAM" id="MobiDB-lite"/>
    </source>
</evidence>
<evidence type="ECO:0000313" key="4">
    <source>
        <dbReference type="WBParaSite" id="Hba_12287"/>
    </source>
</evidence>
<dbReference type="PANTHER" id="PTHR23322">
    <property type="entry name" value="FAS-ASSOCIATED PROTEIN"/>
    <property type="match status" value="1"/>
</dbReference>
<dbReference type="SUPFAM" id="SSF52833">
    <property type="entry name" value="Thioredoxin-like"/>
    <property type="match status" value="1"/>
</dbReference>
<proteinExistence type="predicted"/>
<dbReference type="CDD" id="cd02958">
    <property type="entry name" value="UAS"/>
    <property type="match status" value="1"/>
</dbReference>
<dbReference type="SUPFAM" id="SSF54236">
    <property type="entry name" value="Ubiquitin-like"/>
    <property type="match status" value="1"/>
</dbReference>
<dbReference type="InterPro" id="IPR029071">
    <property type="entry name" value="Ubiquitin-like_domsf"/>
</dbReference>
<dbReference type="SMART" id="SM00594">
    <property type="entry name" value="UAS"/>
    <property type="match status" value="1"/>
</dbReference>
<feature type="region of interest" description="Disordered" evidence="1">
    <location>
        <begin position="64"/>
        <end position="96"/>
    </location>
</feature>
<dbReference type="AlphaFoldDB" id="A0A1I7X4H5"/>
<keyword evidence="3" id="KW-1185">Reference proteome</keyword>
<dbReference type="Gene3D" id="3.10.20.90">
    <property type="entry name" value="Phosphatidylinositol 3-kinase Catalytic Subunit, Chain A, domain 1"/>
    <property type="match status" value="1"/>
</dbReference>
<sequence length="343" mass="38745">MAVDLFFAKDVVPRESSSRANGFRNRNYATSGSSGTHLKSADVCMISDDEDDIAVLNGSNKNNSIIASPKPKMSRVLTRTTQSSSNPGNGIGYANDEEVRAPIPSTRGPIVYHTYSQQYGTTNGQPHSVFNQDVLDFRQESGQPNSLQSLFRPPVDIMFVGNWEAAKAVSTKEGKWLLVNIQDVQEFSCQTLNRDVLANSGVKELIRTNFIFWQILHNAVDGERLRNYYNIQSFPAMFIVDPRTGELVTYITLKRQDAVTFCDQYMPDVDELLNKNTKTLSVVDKDEWIKKVLELYISGQGLSPHEHSFILSFPRREFSVEHTDRSLRELGFARNELVHVELK</sequence>
<dbReference type="PANTHER" id="PTHR23322:SF6">
    <property type="entry name" value="UBX DOMAIN-CONTAINING PROTEIN 7"/>
    <property type="match status" value="1"/>
</dbReference>
<protein>
    <submittedName>
        <fullName evidence="4">UAS domain-containing protein</fullName>
    </submittedName>
</protein>
<organism evidence="3 4">
    <name type="scientific">Heterorhabditis bacteriophora</name>
    <name type="common">Entomopathogenic nematode worm</name>
    <dbReference type="NCBI Taxonomy" id="37862"/>
    <lineage>
        <taxon>Eukaryota</taxon>
        <taxon>Metazoa</taxon>
        <taxon>Ecdysozoa</taxon>
        <taxon>Nematoda</taxon>
        <taxon>Chromadorea</taxon>
        <taxon>Rhabditida</taxon>
        <taxon>Rhabditina</taxon>
        <taxon>Rhabditomorpha</taxon>
        <taxon>Strongyloidea</taxon>
        <taxon>Heterorhabditidae</taxon>
        <taxon>Heterorhabditis</taxon>
    </lineage>
</organism>